<sequence>MAISPLPEATVRQLGAALAITSPVTLVKELLDNALDSGASSVTVTVSPNTVDKIEVRDNGHGISHGDFSALARCGHTSKLKTLRDLDGIGGNSFGFRGVALASATTLAEIRVTTRIPEEPVAATLLLHKQGGATLQELKAAPIGTTVLATSLFHKFPVRLRAAKQEAARTIQAIKRLLQSYVLARSHVKMTFKILGAPDTAWQYTPGPKTNPKEAVLRVFGSELSSMCSLYQRSDSETGPCVDSMSDCSSETAIAKSLAFEAVLPDPDADAQKIGKGAFLSVDSRPISAARRTGKRLVSLFRTALSRRRCQLGLGDAPRDPFIQLNIRCPPGSYDVNVEPAKDDVLFSQEKHLVQQFEQFIASVYSASPCRDDEQKGAHPQEAPPTPPQSQSEIQAPTWRVDMSQGLDLASDDDDDDTRLSNARDIPNYITGRPPLDSPVNEDAGPSSAGLNPWSIAMMAAPRRSNEAHEVRKHIGRTPLPLTRPGSRAEEPPMARTREPPSVRANESRFPGRESVPLRRELPWDYPESIEEDTRRPEAAPLVLRRSAPLTNRSSAGGRSQVPGGPYRRPTQAAISSSSNKEQRRPPVRAHAFVPQRPSSLGSAPRTASHGPRSLPHQNEQERNEHRQSHEERIRQDRNHTHHVHRRPAGSHASAANRRGDIERYLQLVEQMPDVAAILHPSRNVRPPSPPGDVPTGEDSEVIEVPTEETSRTSLAAEDTRAYLIRRQRSMVAEQEKKLRRMRTDLLPFERIPQSFRTKELALKMNVSPEKFSKELFSGATQPDPFQTGAGTQKRNLLDDEVGLRLVERQTAAFLTRRGVKGIMVALKPVLSASEV</sequence>
<dbReference type="SUPFAM" id="SSF54211">
    <property type="entry name" value="Ribosomal protein S5 domain 2-like"/>
    <property type="match status" value="1"/>
</dbReference>
<dbReference type="InterPro" id="IPR013507">
    <property type="entry name" value="DNA_mismatch_S5_2-like"/>
</dbReference>
<comment type="similarity">
    <text evidence="1">Belongs to the DNA mismatch repair MutL/HexB family.</text>
</comment>
<dbReference type="GO" id="GO:0061982">
    <property type="term" value="P:meiosis I cell cycle process"/>
    <property type="evidence" value="ECO:0007669"/>
    <property type="project" value="UniProtKB-ARBA"/>
</dbReference>
<evidence type="ECO:0000313" key="6">
    <source>
        <dbReference type="Proteomes" id="UP001172155"/>
    </source>
</evidence>
<feature type="compositionally biased region" description="Basic and acidic residues" evidence="3">
    <location>
        <begin position="370"/>
        <end position="379"/>
    </location>
</feature>
<dbReference type="InterPro" id="IPR038973">
    <property type="entry name" value="MutL/Mlh/Pms-like"/>
</dbReference>
<dbReference type="GO" id="GO:0005524">
    <property type="term" value="F:ATP binding"/>
    <property type="evidence" value="ECO:0007669"/>
    <property type="project" value="InterPro"/>
</dbReference>
<evidence type="ECO:0000256" key="1">
    <source>
        <dbReference type="ARBA" id="ARBA00006082"/>
    </source>
</evidence>
<feature type="region of interest" description="Disordered" evidence="3">
    <location>
        <begin position="465"/>
        <end position="658"/>
    </location>
</feature>
<dbReference type="InterPro" id="IPR036890">
    <property type="entry name" value="HATPase_C_sf"/>
</dbReference>
<dbReference type="GO" id="GO:0030983">
    <property type="term" value="F:mismatched DNA binding"/>
    <property type="evidence" value="ECO:0007669"/>
    <property type="project" value="InterPro"/>
</dbReference>
<feature type="region of interest" description="Disordered" evidence="3">
    <location>
        <begin position="370"/>
        <end position="394"/>
    </location>
</feature>
<evidence type="ECO:0000313" key="5">
    <source>
        <dbReference type="EMBL" id="KAK0754075.1"/>
    </source>
</evidence>
<dbReference type="PANTHER" id="PTHR10073">
    <property type="entry name" value="DNA MISMATCH REPAIR PROTEIN MLH, PMS, MUTL"/>
    <property type="match status" value="1"/>
</dbReference>
<dbReference type="InterPro" id="IPR020568">
    <property type="entry name" value="Ribosomal_Su5_D2-typ_SF"/>
</dbReference>
<evidence type="ECO:0000256" key="2">
    <source>
        <dbReference type="ARBA" id="ARBA00022763"/>
    </source>
</evidence>
<comment type="caution">
    <text evidence="5">The sequence shown here is derived from an EMBL/GenBank/DDBJ whole genome shotgun (WGS) entry which is preliminary data.</text>
</comment>
<feature type="compositionally biased region" description="Basic and acidic residues" evidence="3">
    <location>
        <begin position="487"/>
        <end position="523"/>
    </location>
</feature>
<dbReference type="Pfam" id="PF01119">
    <property type="entry name" value="DNA_mis_repair"/>
    <property type="match status" value="1"/>
</dbReference>
<dbReference type="Gene3D" id="3.30.565.10">
    <property type="entry name" value="Histidine kinase-like ATPase, C-terminal domain"/>
    <property type="match status" value="1"/>
</dbReference>
<protein>
    <recommendedName>
        <fullName evidence="4">DNA mismatch repair protein S5 domain-containing protein</fullName>
    </recommendedName>
</protein>
<dbReference type="InterPro" id="IPR002099">
    <property type="entry name" value="MutL/Mlh/PMS"/>
</dbReference>
<dbReference type="PANTHER" id="PTHR10073:SF41">
    <property type="entry name" value="MISMATCH REPAIR PROTEIN, PUTATIVE (AFU_ORTHOLOGUE AFUA_8G05820)-RELATED"/>
    <property type="match status" value="1"/>
</dbReference>
<feature type="compositionally biased region" description="Basic residues" evidence="3">
    <location>
        <begin position="640"/>
        <end position="649"/>
    </location>
</feature>
<dbReference type="GO" id="GO:0032389">
    <property type="term" value="C:MutLalpha complex"/>
    <property type="evidence" value="ECO:0007669"/>
    <property type="project" value="TreeGrafter"/>
</dbReference>
<dbReference type="Gene3D" id="3.30.230.10">
    <property type="match status" value="1"/>
</dbReference>
<dbReference type="SUPFAM" id="SSF55874">
    <property type="entry name" value="ATPase domain of HSP90 chaperone/DNA topoisomerase II/histidine kinase"/>
    <property type="match status" value="1"/>
</dbReference>
<keyword evidence="2" id="KW-0227">DNA damage</keyword>
<dbReference type="NCBIfam" id="TIGR00585">
    <property type="entry name" value="mutl"/>
    <property type="match status" value="1"/>
</dbReference>
<dbReference type="FunFam" id="3.30.565.10:FF:000017">
    <property type="entry name" value="PMS1 homolog 1, mismatch repair system component"/>
    <property type="match status" value="1"/>
</dbReference>
<dbReference type="GO" id="GO:0006298">
    <property type="term" value="P:mismatch repair"/>
    <property type="evidence" value="ECO:0007669"/>
    <property type="project" value="InterPro"/>
</dbReference>
<feature type="region of interest" description="Disordered" evidence="3">
    <location>
        <begin position="407"/>
        <end position="451"/>
    </location>
</feature>
<dbReference type="Proteomes" id="UP001172155">
    <property type="component" value="Unassembled WGS sequence"/>
</dbReference>
<dbReference type="EMBL" id="JAUKUD010000001">
    <property type="protein sequence ID" value="KAK0754075.1"/>
    <property type="molecule type" value="Genomic_DNA"/>
</dbReference>
<gene>
    <name evidence="5" type="ORF">B0T18DRAFT_29032</name>
</gene>
<dbReference type="Pfam" id="PF13589">
    <property type="entry name" value="HATPase_c_3"/>
    <property type="match status" value="1"/>
</dbReference>
<organism evidence="5 6">
    <name type="scientific">Schizothecium vesticola</name>
    <dbReference type="NCBI Taxonomy" id="314040"/>
    <lineage>
        <taxon>Eukaryota</taxon>
        <taxon>Fungi</taxon>
        <taxon>Dikarya</taxon>
        <taxon>Ascomycota</taxon>
        <taxon>Pezizomycotina</taxon>
        <taxon>Sordariomycetes</taxon>
        <taxon>Sordariomycetidae</taxon>
        <taxon>Sordariales</taxon>
        <taxon>Schizotheciaceae</taxon>
        <taxon>Schizothecium</taxon>
    </lineage>
</organism>
<feature type="compositionally biased region" description="Polar residues" evidence="3">
    <location>
        <begin position="549"/>
        <end position="558"/>
    </location>
</feature>
<reference evidence="5" key="1">
    <citation type="submission" date="2023-06" db="EMBL/GenBank/DDBJ databases">
        <title>Genome-scale phylogeny and comparative genomics of the fungal order Sordariales.</title>
        <authorList>
            <consortium name="Lawrence Berkeley National Laboratory"/>
            <person name="Hensen N."/>
            <person name="Bonometti L."/>
            <person name="Westerberg I."/>
            <person name="Brannstrom I.O."/>
            <person name="Guillou S."/>
            <person name="Cros-Aarteil S."/>
            <person name="Calhoun S."/>
            <person name="Haridas S."/>
            <person name="Kuo A."/>
            <person name="Mondo S."/>
            <person name="Pangilinan J."/>
            <person name="Riley R."/>
            <person name="LaButti K."/>
            <person name="Andreopoulos B."/>
            <person name="Lipzen A."/>
            <person name="Chen C."/>
            <person name="Yanf M."/>
            <person name="Daum C."/>
            <person name="Ng V."/>
            <person name="Clum A."/>
            <person name="Steindorff A."/>
            <person name="Ohm R."/>
            <person name="Martin F."/>
            <person name="Silar P."/>
            <person name="Natvig D."/>
            <person name="Lalanne C."/>
            <person name="Gautier V."/>
            <person name="Ament-velasquez S.L."/>
            <person name="Kruys A."/>
            <person name="Hutchinson M.I."/>
            <person name="Powell A.J."/>
            <person name="Barry K."/>
            <person name="Miller A.N."/>
            <person name="Grigoriev I.V."/>
            <person name="Debuchy R."/>
            <person name="Gladieux P."/>
            <person name="Thoren M.H."/>
            <person name="Johannesson H."/>
        </authorList>
    </citation>
    <scope>NUCLEOTIDE SEQUENCE</scope>
    <source>
        <strain evidence="5">SMH3187-1</strain>
    </source>
</reference>
<accession>A0AA40FAH3</accession>
<feature type="compositionally biased region" description="Basic and acidic residues" evidence="3">
    <location>
        <begin position="619"/>
        <end position="639"/>
    </location>
</feature>
<evidence type="ECO:0000259" key="4">
    <source>
        <dbReference type="SMART" id="SM01340"/>
    </source>
</evidence>
<dbReference type="InterPro" id="IPR014721">
    <property type="entry name" value="Ribsml_uS5_D2-typ_fold_subgr"/>
</dbReference>
<proteinExistence type="inferred from homology"/>
<dbReference type="SMART" id="SM01340">
    <property type="entry name" value="DNA_mis_repair"/>
    <property type="match status" value="1"/>
</dbReference>
<dbReference type="AlphaFoldDB" id="A0AA40FAH3"/>
<dbReference type="GO" id="GO:0016887">
    <property type="term" value="F:ATP hydrolysis activity"/>
    <property type="evidence" value="ECO:0007669"/>
    <property type="project" value="InterPro"/>
</dbReference>
<keyword evidence="6" id="KW-1185">Reference proteome</keyword>
<name>A0AA40FAH3_9PEZI</name>
<dbReference type="GO" id="GO:0140664">
    <property type="term" value="F:ATP-dependent DNA damage sensor activity"/>
    <property type="evidence" value="ECO:0007669"/>
    <property type="project" value="InterPro"/>
</dbReference>
<feature type="domain" description="DNA mismatch repair protein S5" evidence="4">
    <location>
        <begin position="216"/>
        <end position="366"/>
    </location>
</feature>
<evidence type="ECO:0000256" key="3">
    <source>
        <dbReference type="SAM" id="MobiDB-lite"/>
    </source>
</evidence>
<feature type="region of interest" description="Disordered" evidence="3">
    <location>
        <begin position="681"/>
        <end position="700"/>
    </location>
</feature>